<keyword evidence="8 23" id="KW-0406">Ion transport</keyword>
<dbReference type="FunFam" id="1.10.287.70:FF:000099">
    <property type="entry name" value="glutamate receptor 2 isoform X1"/>
    <property type="match status" value="1"/>
</dbReference>
<dbReference type="Proteomes" id="UP000694563">
    <property type="component" value="Chromosome 5"/>
</dbReference>
<feature type="transmembrane region" description="Helical" evidence="23">
    <location>
        <begin position="544"/>
        <end position="566"/>
    </location>
</feature>
<feature type="binding site" evidence="20">
    <location>
        <position position="677"/>
    </location>
    <ligand>
        <name>L-glutamate</name>
        <dbReference type="ChEBI" id="CHEBI:29985"/>
    </ligand>
</feature>
<reference evidence="27" key="3">
    <citation type="submission" date="2025-09" db="UniProtKB">
        <authorList>
            <consortium name="Ensembl"/>
        </authorList>
    </citation>
    <scope>IDENTIFICATION</scope>
</reference>
<keyword evidence="12 23" id="KW-0675">Receptor</keyword>
<evidence type="ECO:0000256" key="19">
    <source>
        <dbReference type="ARBA" id="ARBA00036634"/>
    </source>
</evidence>
<keyword evidence="4 23" id="KW-0812">Transmembrane</keyword>
<evidence type="ECO:0000259" key="26">
    <source>
        <dbReference type="SMART" id="SM00918"/>
    </source>
</evidence>
<keyword evidence="2 23" id="KW-1003">Cell membrane</keyword>
<comment type="catalytic activity">
    <reaction evidence="19">
        <text>Ca(2+)(in) = Ca(2+)(out)</text>
        <dbReference type="Rhea" id="RHEA:29671"/>
        <dbReference type="ChEBI" id="CHEBI:29108"/>
    </reaction>
</comment>
<sequence>NEISEYPAPRQAETWPRRRSAGASARLTRVCFPAGGLFPRGADQEYSAFRVGMVQYSTSEFRLTPHIDNLEVANSFAVTNAFCSQFSRGVFAIFGFYDKKSVNTITSFCGTLHVSFITPSFPTDGTHPFVIQMRPDLKGALLSLIEYYQWTKFAYLYDSDRGLSTLQAVLDSAAEKKWQVTAINVGNINNERKDETYRSLFQDLEVKKERRVILDCERDKVNDIVITIGKHVKGYHYIIANLGFTDGDLSKIQFGGANVSGFQIVDYDDPMVSKFIQRWSTLEEKEYPGAHTSTIKYTSALTYDAVQVMTEAFRNLRKQRIEISRRGNAGDCLANPAVPWGHGVEIERALKQVQVEGLTGNIKFDQNGKRINFTINVMELKSTGPRKIGYWSEVDKMVVNPLDGPLGNESSGLENKTIIVTTILESPYVMMKKNHEMLEGNDRYEGYCVDLATEIAKHCGFKYKLTIVGDGKYGARDADTKIWNGMVGELVYGKADIAIAPLTITLVREEVIDFSKPFMSLGISIMIKKPQKSKPGVFSFLDPLAYEIWMCIVFAYIGVSVVLFLVSRFSPYEWHTEEFEDGRETQTNESTNEFGIFNSLWFSLGAFMQQGCDISPRLVTHSFQLCVWWFFTLIIISSYTANLAAFLTVERMVSPIESAEDLSKQTEIAYGTLDSGSTKEFFRRSKIAVFDKMWTYMKSAEPSVFVRTTAEGVARVRKSKGKYAYLLESTMNEYIEQRKPCDTMKVGGNLDSKGYGIATPKGSSLRNAVNLAVLKLNEQGLLDKLKNKWWYDKGECGSGGGDSKEKTSALSLSNVAGVFYILVGGLGLAMLVALIEFCYKSRAEAKRMKVAKNAQNINPTSSQNSQNFATYKEGYNVYGIESVKI</sequence>
<keyword evidence="1 23" id="KW-0813">Transport</keyword>
<keyword evidence="15 23" id="KW-1071">Ligand-gated ion channel</keyword>
<keyword evidence="6 23" id="KW-1133">Transmembrane helix</keyword>
<dbReference type="GO" id="GO:0007166">
    <property type="term" value="P:cell surface receptor signaling pathway"/>
    <property type="evidence" value="ECO:0007669"/>
    <property type="project" value="UniProtKB-ARBA"/>
</dbReference>
<feature type="binding site" evidence="20">
    <location>
        <position position="678"/>
    </location>
    <ligand>
        <name>L-glutamate</name>
        <dbReference type="ChEBI" id="CHEBI:29985"/>
    </ligand>
</feature>
<dbReference type="Pfam" id="PF00060">
    <property type="entry name" value="Lig_chan"/>
    <property type="match status" value="1"/>
</dbReference>
<feature type="binding site" evidence="20">
    <location>
        <position position="503"/>
    </location>
    <ligand>
        <name>L-glutamate</name>
        <dbReference type="ChEBI" id="CHEBI:29985"/>
    </ligand>
</feature>
<comment type="subcellular location">
    <subcellularLocation>
        <location evidence="18 23">Postsynaptic cell membrane</location>
        <topology evidence="18 23">Multi-pass membrane protein</topology>
    </subcellularLocation>
</comment>
<feature type="site" description="Interaction with the cone snail toxin Con-ikot-ikot" evidence="21">
    <location>
        <position position="476"/>
    </location>
</feature>
<comment type="similarity">
    <text evidence="23">Belongs to the glutamate-gated ion channel (TC 1.A.10.1) family.</text>
</comment>
<evidence type="ECO:0000256" key="8">
    <source>
        <dbReference type="ARBA" id="ARBA00023065"/>
    </source>
</evidence>
<evidence type="ECO:0000256" key="18">
    <source>
        <dbReference type="ARBA" id="ARBA00034104"/>
    </source>
</evidence>
<evidence type="ECO:0000259" key="25">
    <source>
        <dbReference type="SMART" id="SM00079"/>
    </source>
</evidence>
<reference evidence="27" key="2">
    <citation type="submission" date="2025-08" db="UniProtKB">
        <authorList>
            <consortium name="Ensembl"/>
        </authorList>
    </citation>
    <scope>IDENTIFICATION</scope>
</reference>
<dbReference type="PANTHER" id="PTHR18966">
    <property type="entry name" value="IONOTROPIC GLUTAMATE RECEPTOR"/>
    <property type="match status" value="1"/>
</dbReference>
<feature type="disulfide bond" evidence="22">
    <location>
        <begin position="83"/>
        <end position="332"/>
    </location>
</feature>
<dbReference type="PRINTS" id="PR00177">
    <property type="entry name" value="NMDARECEPTOR"/>
</dbReference>
<accession>A0A8C3TT23</accession>
<dbReference type="AlphaFoldDB" id="A0A8C3TT23"/>
<dbReference type="InterPro" id="IPR001508">
    <property type="entry name" value="Iono_Glu_rcpt_met"/>
</dbReference>
<evidence type="ECO:0000256" key="1">
    <source>
        <dbReference type="ARBA" id="ARBA00022448"/>
    </source>
</evidence>
<evidence type="ECO:0000256" key="9">
    <source>
        <dbReference type="ARBA" id="ARBA00023136"/>
    </source>
</evidence>
<dbReference type="Gene3D" id="1.10.287.70">
    <property type="match status" value="2"/>
</dbReference>
<evidence type="ECO:0000256" key="21">
    <source>
        <dbReference type="PIRSR" id="PIRSR601508-2"/>
    </source>
</evidence>
<feature type="binding site" evidence="20">
    <location>
        <position position="501"/>
    </location>
    <ligand>
        <name>L-glutamate</name>
        <dbReference type="ChEBI" id="CHEBI:29985"/>
    </ligand>
</feature>
<dbReference type="GO" id="GO:0022824">
    <property type="term" value="F:transmitter-gated monoatomic ion channel activity"/>
    <property type="evidence" value="ECO:0007669"/>
    <property type="project" value="UniProtKB-ARBA"/>
</dbReference>
<keyword evidence="13" id="KW-0325">Glycoprotein</keyword>
<evidence type="ECO:0000256" key="23">
    <source>
        <dbReference type="RuleBase" id="RU367118"/>
    </source>
</evidence>
<keyword evidence="14 23" id="KW-0628">Postsynaptic cell membrane</keyword>
<keyword evidence="17 23" id="KW-0407">Ion channel</keyword>
<dbReference type="FunFam" id="1.10.287.70:FF:000067">
    <property type="entry name" value="glutamate receptor 2 isoform X1"/>
    <property type="match status" value="1"/>
</dbReference>
<dbReference type="GO" id="GO:0045211">
    <property type="term" value="C:postsynaptic membrane"/>
    <property type="evidence" value="ECO:0007669"/>
    <property type="project" value="UniProtKB-SubCell"/>
</dbReference>
<evidence type="ECO:0000256" key="5">
    <source>
        <dbReference type="ARBA" id="ARBA00022729"/>
    </source>
</evidence>
<evidence type="ECO:0000256" key="22">
    <source>
        <dbReference type="PIRSR" id="PIRSR601508-3"/>
    </source>
</evidence>
<evidence type="ECO:0000256" key="3">
    <source>
        <dbReference type="ARBA" id="ARBA00022553"/>
    </source>
</evidence>
<dbReference type="FunFam" id="3.40.190.10:FF:000666">
    <property type="entry name" value="Glutamate receptor, ionotropic, AMPA 2a"/>
    <property type="match status" value="1"/>
</dbReference>
<keyword evidence="28" id="KW-1185">Reference proteome</keyword>
<keyword evidence="3" id="KW-0597">Phosphoprotein</keyword>
<feature type="site" description="Crucial to convey clamshell closure to channel opening" evidence="21">
    <location>
        <position position="656"/>
    </location>
</feature>
<dbReference type="Gene3D" id="3.40.50.2300">
    <property type="match status" value="2"/>
</dbReference>
<dbReference type="SUPFAM" id="SSF53822">
    <property type="entry name" value="Periplasmic binding protein-like I"/>
    <property type="match status" value="1"/>
</dbReference>
<feature type="binding site" evidence="20">
    <location>
        <position position="508"/>
    </location>
    <ligand>
        <name>L-glutamate</name>
        <dbReference type="ChEBI" id="CHEBI:29985"/>
    </ligand>
</feature>
<comment type="function">
    <text evidence="23">Receptor for glutamate that functions as a ligand-gated ion channel in the central nervous system and plays an important role in excitatory synaptic transmission. L-glutamate acts as an excitatory neurotransmitter at many synapses in the central nervous system.</text>
</comment>
<dbReference type="CDD" id="cd13715">
    <property type="entry name" value="PBP2_iGluR_AMPA"/>
    <property type="match status" value="1"/>
</dbReference>
<dbReference type="FunFam" id="3.40.190.10:FF:000001">
    <property type="entry name" value="Glutamate receptor ionotropic, kainate 2"/>
    <property type="match status" value="1"/>
</dbReference>
<dbReference type="InterPro" id="IPR001828">
    <property type="entry name" value="ANF_lig-bd_rcpt"/>
</dbReference>
<evidence type="ECO:0000256" key="13">
    <source>
        <dbReference type="ARBA" id="ARBA00023180"/>
    </source>
</evidence>
<evidence type="ECO:0000256" key="17">
    <source>
        <dbReference type="ARBA" id="ARBA00023303"/>
    </source>
</evidence>
<evidence type="ECO:0000256" key="16">
    <source>
        <dbReference type="ARBA" id="ARBA00023288"/>
    </source>
</evidence>
<feature type="domain" description="Ionotropic glutamate receptor L-glutamate and glycine-binding" evidence="26">
    <location>
        <begin position="427"/>
        <end position="492"/>
    </location>
</feature>
<dbReference type="InterPro" id="IPR028082">
    <property type="entry name" value="Peripla_BP_I"/>
</dbReference>
<evidence type="ECO:0000256" key="4">
    <source>
        <dbReference type="ARBA" id="ARBA00022692"/>
    </source>
</evidence>
<evidence type="ECO:0000256" key="6">
    <source>
        <dbReference type="ARBA" id="ARBA00022989"/>
    </source>
</evidence>
<evidence type="ECO:0000256" key="24">
    <source>
        <dbReference type="SAM" id="MobiDB-lite"/>
    </source>
</evidence>
<feature type="domain" description="Ionotropic glutamate receptor C-terminal" evidence="25">
    <location>
        <begin position="417"/>
        <end position="792"/>
    </location>
</feature>
<feature type="region of interest" description="Disordered" evidence="24">
    <location>
        <begin position="1"/>
        <end position="20"/>
    </location>
</feature>
<proteinExistence type="inferred from homology"/>
<keyword evidence="11 22" id="KW-1015">Disulfide bond</keyword>
<dbReference type="InterPro" id="IPR019594">
    <property type="entry name" value="Glu/Gly-bd"/>
</dbReference>
<keyword evidence="16" id="KW-0449">Lipoprotein</keyword>
<evidence type="ECO:0000256" key="12">
    <source>
        <dbReference type="ARBA" id="ARBA00023170"/>
    </source>
</evidence>
<name>A0A8C3TT23_CATUS</name>
<organism evidence="27 28">
    <name type="scientific">Catharus ustulatus</name>
    <name type="common">Russet-backed thrush</name>
    <name type="synonym">Hylocichla ustulatus</name>
    <dbReference type="NCBI Taxonomy" id="91951"/>
    <lineage>
        <taxon>Eukaryota</taxon>
        <taxon>Metazoa</taxon>
        <taxon>Chordata</taxon>
        <taxon>Craniata</taxon>
        <taxon>Vertebrata</taxon>
        <taxon>Euteleostomi</taxon>
        <taxon>Archelosauria</taxon>
        <taxon>Archosauria</taxon>
        <taxon>Dinosauria</taxon>
        <taxon>Saurischia</taxon>
        <taxon>Theropoda</taxon>
        <taxon>Coelurosauria</taxon>
        <taxon>Aves</taxon>
        <taxon>Neognathae</taxon>
        <taxon>Neoaves</taxon>
        <taxon>Telluraves</taxon>
        <taxon>Australaves</taxon>
        <taxon>Passeriformes</taxon>
        <taxon>Turdidae</taxon>
        <taxon>Catharus</taxon>
    </lineage>
</organism>
<evidence type="ECO:0000256" key="7">
    <source>
        <dbReference type="ARBA" id="ARBA00023018"/>
    </source>
</evidence>
<feature type="site" description="Interaction with the cone snail toxin Con-ikot-ikot" evidence="21">
    <location>
        <position position="683"/>
    </location>
</feature>
<feature type="transmembrane region" description="Helical" evidence="23">
    <location>
        <begin position="625"/>
        <end position="647"/>
    </location>
</feature>
<dbReference type="SMART" id="SM00079">
    <property type="entry name" value="PBPe"/>
    <property type="match status" value="1"/>
</dbReference>
<dbReference type="Gene3D" id="3.40.190.10">
    <property type="entry name" value="Periplasmic binding protein-like II"/>
    <property type="match status" value="2"/>
</dbReference>
<dbReference type="InterPro" id="IPR015683">
    <property type="entry name" value="Ionotropic_Glu_rcpt"/>
</dbReference>
<feature type="disulfide bond" evidence="22">
    <location>
        <begin position="741"/>
        <end position="796"/>
    </location>
</feature>
<evidence type="ECO:0000256" key="15">
    <source>
        <dbReference type="ARBA" id="ARBA00023286"/>
    </source>
</evidence>
<keyword evidence="10" id="KW-0564">Palmitate</keyword>
<evidence type="ECO:0000256" key="11">
    <source>
        <dbReference type="ARBA" id="ARBA00023157"/>
    </source>
</evidence>
<evidence type="ECO:0000256" key="10">
    <source>
        <dbReference type="ARBA" id="ARBA00023139"/>
    </source>
</evidence>
<evidence type="ECO:0000256" key="2">
    <source>
        <dbReference type="ARBA" id="ARBA00022475"/>
    </source>
</evidence>
<evidence type="ECO:0000313" key="28">
    <source>
        <dbReference type="Proteomes" id="UP000694563"/>
    </source>
</evidence>
<dbReference type="Ensembl" id="ENSCUST00005004490.1">
    <property type="protein sequence ID" value="ENSCUSP00005004298.1"/>
    <property type="gene ID" value="ENSCUSG00005002751.1"/>
</dbReference>
<dbReference type="Pfam" id="PF01094">
    <property type="entry name" value="ANF_receptor"/>
    <property type="match status" value="1"/>
</dbReference>
<keyword evidence="5" id="KW-0732">Signal</keyword>
<feature type="transmembrane region" description="Helical" evidence="23">
    <location>
        <begin position="817"/>
        <end position="839"/>
    </location>
</feature>
<dbReference type="Pfam" id="PF10613">
    <property type="entry name" value="Lig_chan-Glu_bd"/>
    <property type="match status" value="1"/>
</dbReference>
<dbReference type="SUPFAM" id="SSF53850">
    <property type="entry name" value="Periplasmic binding protein-like II"/>
    <property type="match status" value="1"/>
</dbReference>
<dbReference type="FunFam" id="3.40.50.2300:FF:000004">
    <property type="entry name" value="Glutamate receptor, ionotropic, AMPA 2"/>
    <property type="match status" value="1"/>
</dbReference>
<protein>
    <recommendedName>
        <fullName evidence="23">Glutamate receptor</fullName>
    </recommendedName>
</protein>
<dbReference type="InterPro" id="IPR001320">
    <property type="entry name" value="Iontro_rcpt_C"/>
</dbReference>
<keyword evidence="9 23" id="KW-0472">Membrane</keyword>
<feature type="site" description="Interaction with the cone snail toxin Con-ikot-ikot" evidence="21">
    <location>
        <position position="775"/>
    </location>
</feature>
<evidence type="ECO:0000313" key="27">
    <source>
        <dbReference type="Ensembl" id="ENSCUSP00005004298.1"/>
    </source>
</evidence>
<evidence type="ECO:0000256" key="20">
    <source>
        <dbReference type="PIRSR" id="PIRSR601508-1"/>
    </source>
</evidence>
<feature type="binding site" evidence="20">
    <location>
        <position position="728"/>
    </location>
    <ligand>
        <name>L-glutamate</name>
        <dbReference type="ChEBI" id="CHEBI:29985"/>
    </ligand>
</feature>
<gene>
    <name evidence="27" type="primary">GRIA2</name>
</gene>
<dbReference type="SMART" id="SM00918">
    <property type="entry name" value="Lig_chan-Glu_bd"/>
    <property type="match status" value="1"/>
</dbReference>
<reference evidence="27" key="1">
    <citation type="submission" date="2020-10" db="EMBL/GenBank/DDBJ databases">
        <title>Catharus ustulatus (Swainson's thrush) genome, bCatUst1, primary haplotype v2.</title>
        <authorList>
            <person name="Delmore K."/>
            <person name="Vafadar M."/>
            <person name="Formenti G."/>
            <person name="Chow W."/>
            <person name="Pelan S."/>
            <person name="Howe K."/>
            <person name="Rhie A."/>
            <person name="Mountcastle J."/>
            <person name="Haase B."/>
            <person name="Fedrigo O."/>
            <person name="Jarvis E.D."/>
        </authorList>
    </citation>
    <scope>NUCLEOTIDE SEQUENCE [LARGE SCALE GENOMIC DNA]</scope>
</reference>
<keyword evidence="7 23" id="KW-0770">Synapse</keyword>
<evidence type="ECO:0000256" key="14">
    <source>
        <dbReference type="ARBA" id="ARBA00023257"/>
    </source>
</evidence>